<gene>
    <name evidence="2" type="ORF">HHI_17518</name>
</gene>
<dbReference type="Gene3D" id="2.20.25.570">
    <property type="match status" value="1"/>
</dbReference>
<evidence type="ECO:0000259" key="1">
    <source>
        <dbReference type="Pfam" id="PF13649"/>
    </source>
</evidence>
<dbReference type="SUPFAM" id="SSF53335">
    <property type="entry name" value="S-adenosyl-L-methionine-dependent methyltransferases"/>
    <property type="match status" value="1"/>
</dbReference>
<dbReference type="Pfam" id="PF13649">
    <property type="entry name" value="Methyltransf_25"/>
    <property type="match status" value="1"/>
</dbReference>
<dbReference type="RefSeq" id="WP_011645519.1">
    <property type="nucleotide sequence ID" value="NZ_ARYI01000026.1"/>
</dbReference>
<dbReference type="AlphaFoldDB" id="A0A059F757"/>
<reference evidence="2 3" key="1">
    <citation type="submission" date="2013-04" db="EMBL/GenBank/DDBJ databases">
        <title>Hyphomonas hirschiana VP5 Genome Sequencing.</title>
        <authorList>
            <person name="Lai Q."/>
            <person name="Shao Z."/>
        </authorList>
    </citation>
    <scope>NUCLEOTIDE SEQUENCE [LARGE SCALE GENOMIC DNA]</scope>
    <source>
        <strain evidence="2 3">VP5</strain>
    </source>
</reference>
<dbReference type="Gene3D" id="3.40.50.150">
    <property type="entry name" value="Vaccinia Virus protein VP39"/>
    <property type="match status" value="1"/>
</dbReference>
<organism evidence="2 3">
    <name type="scientific">Hyphomonas hirschiana VP5</name>
    <dbReference type="NCBI Taxonomy" id="1280951"/>
    <lineage>
        <taxon>Bacteria</taxon>
        <taxon>Pseudomonadati</taxon>
        <taxon>Pseudomonadota</taxon>
        <taxon>Alphaproteobacteria</taxon>
        <taxon>Hyphomonadales</taxon>
        <taxon>Hyphomonadaceae</taxon>
        <taxon>Hyphomonas</taxon>
    </lineage>
</organism>
<dbReference type="EMBL" id="ARYI01000026">
    <property type="protein sequence ID" value="KCZ83926.1"/>
    <property type="molecule type" value="Genomic_DNA"/>
</dbReference>
<comment type="caution">
    <text evidence="2">The sequence shown here is derived from an EMBL/GenBank/DDBJ whole genome shotgun (WGS) entry which is preliminary data.</text>
</comment>
<proteinExistence type="predicted"/>
<name>A0A059F757_9PROT</name>
<dbReference type="OrthoDB" id="9804312at2"/>
<evidence type="ECO:0000313" key="2">
    <source>
        <dbReference type="EMBL" id="KCZ83926.1"/>
    </source>
</evidence>
<dbReference type="InterPro" id="IPR029063">
    <property type="entry name" value="SAM-dependent_MTases_sf"/>
</dbReference>
<dbReference type="CDD" id="cd02440">
    <property type="entry name" value="AdoMet_MTases"/>
    <property type="match status" value="1"/>
</dbReference>
<sequence length="246" mass="27244">MKGYGPETFGALNAEDYDLLHNPGTTGAAVDLLADISLGQRTLELAIGTGRVALPMAQRGCNISGIEASLEMVAKLREKPGGTAIPVTMGDMSEVRAEGRFGFIFLIFNTLFNLTSQEAQLRCFRNAADMLEPGSAFLVEAFVPDIAQFRDHRSLKPKHLDRNSLTLEAAIHDPVKQLVEYQYLRFTPDGIRMTPLPMRYAWPSEIDLMARLAGLQPESRWGAWDRAAFTANSRMHISLYRKPTGS</sequence>
<dbReference type="Proteomes" id="UP000025061">
    <property type="component" value="Unassembled WGS sequence"/>
</dbReference>
<keyword evidence="3" id="KW-1185">Reference proteome</keyword>
<dbReference type="InterPro" id="IPR041698">
    <property type="entry name" value="Methyltransf_25"/>
</dbReference>
<feature type="domain" description="Methyltransferase" evidence="1">
    <location>
        <begin position="43"/>
        <end position="134"/>
    </location>
</feature>
<protein>
    <recommendedName>
        <fullName evidence="1">Methyltransferase domain-containing protein</fullName>
    </recommendedName>
</protein>
<evidence type="ECO:0000313" key="3">
    <source>
        <dbReference type="Proteomes" id="UP000025061"/>
    </source>
</evidence>
<dbReference type="PATRIC" id="fig|1280951.3.peg.3526"/>
<accession>A0A059F757</accession>